<evidence type="ECO:0000259" key="5">
    <source>
        <dbReference type="PROSITE" id="PS50931"/>
    </source>
</evidence>
<gene>
    <name evidence="6" type="ORF">GXW79_04380</name>
</gene>
<sequence length="298" mass="32408">MDRFAAAATFVAVIEAGGFSAAARRLRMPLPTVSRRVSELEAHLRVRLLTRTSRQVSPTEAGQRFYESARRLLDEFAEAERLAAGEYIAPQGELAISAPVAFGRLHMTPVIAEFLVAFPEVDVRLQLGDRVVNLAEEHVDLALRIGALPDSALVAQRIGAVRHVVCASPGYLAAHPAPQTPADLAAHHCVTYTGLQSADEWRFGKEVRARVHSRLAVSMVEAAADAAIAGIGITRLLSYQVADAVRDGRLVVLLRGHEPPPWPVHLVTLGGRLPPQKLRAFLEFAAPRLKPRLVFEDA</sequence>
<evidence type="ECO:0000256" key="1">
    <source>
        <dbReference type="ARBA" id="ARBA00009437"/>
    </source>
</evidence>
<dbReference type="GO" id="GO:0006351">
    <property type="term" value="P:DNA-templated transcription"/>
    <property type="evidence" value="ECO:0007669"/>
    <property type="project" value="TreeGrafter"/>
</dbReference>
<dbReference type="FunFam" id="1.10.10.10:FF:000001">
    <property type="entry name" value="LysR family transcriptional regulator"/>
    <property type="match status" value="1"/>
</dbReference>
<dbReference type="Proteomes" id="UP001196068">
    <property type="component" value="Unassembled WGS sequence"/>
</dbReference>
<dbReference type="Pfam" id="PF00126">
    <property type="entry name" value="HTH_1"/>
    <property type="match status" value="1"/>
</dbReference>
<accession>A0AAF1KNA5</accession>
<feature type="domain" description="HTH lysR-type" evidence="5">
    <location>
        <begin position="1"/>
        <end position="59"/>
    </location>
</feature>
<dbReference type="AlphaFoldDB" id="A0AAF1KNA5"/>
<dbReference type="SUPFAM" id="SSF53850">
    <property type="entry name" value="Periplasmic binding protein-like II"/>
    <property type="match status" value="1"/>
</dbReference>
<dbReference type="InterPro" id="IPR000847">
    <property type="entry name" value="LysR_HTH_N"/>
</dbReference>
<keyword evidence="7" id="KW-1185">Reference proteome</keyword>
<keyword evidence="3" id="KW-0238">DNA-binding</keyword>
<dbReference type="Gene3D" id="1.10.10.10">
    <property type="entry name" value="Winged helix-like DNA-binding domain superfamily/Winged helix DNA-binding domain"/>
    <property type="match status" value="1"/>
</dbReference>
<keyword evidence="2" id="KW-0805">Transcription regulation</keyword>
<organism evidence="6 7">
    <name type="scientific">Plastoroseomonas arctica</name>
    <dbReference type="NCBI Taxonomy" id="1509237"/>
    <lineage>
        <taxon>Bacteria</taxon>
        <taxon>Pseudomonadati</taxon>
        <taxon>Pseudomonadota</taxon>
        <taxon>Alphaproteobacteria</taxon>
        <taxon>Acetobacterales</taxon>
        <taxon>Acetobacteraceae</taxon>
        <taxon>Plastoroseomonas</taxon>
    </lineage>
</organism>
<evidence type="ECO:0000256" key="3">
    <source>
        <dbReference type="ARBA" id="ARBA00023125"/>
    </source>
</evidence>
<dbReference type="CDD" id="cd08471">
    <property type="entry name" value="PBP2_CrgA_like_2"/>
    <property type="match status" value="1"/>
</dbReference>
<evidence type="ECO:0000256" key="4">
    <source>
        <dbReference type="ARBA" id="ARBA00023163"/>
    </source>
</evidence>
<dbReference type="PANTHER" id="PTHR30537">
    <property type="entry name" value="HTH-TYPE TRANSCRIPTIONAL REGULATOR"/>
    <property type="match status" value="1"/>
</dbReference>
<dbReference type="InterPro" id="IPR036388">
    <property type="entry name" value="WH-like_DNA-bd_sf"/>
</dbReference>
<dbReference type="RefSeq" id="WP_211873128.1">
    <property type="nucleotide sequence ID" value="NZ_JAAEDH010000003.1"/>
</dbReference>
<evidence type="ECO:0000313" key="7">
    <source>
        <dbReference type="Proteomes" id="UP001196068"/>
    </source>
</evidence>
<dbReference type="PANTHER" id="PTHR30537:SF5">
    <property type="entry name" value="HTH-TYPE TRANSCRIPTIONAL ACTIVATOR TTDR-RELATED"/>
    <property type="match status" value="1"/>
</dbReference>
<reference evidence="6" key="1">
    <citation type="submission" date="2020-01" db="EMBL/GenBank/DDBJ databases">
        <authorList>
            <person name="Rat A."/>
        </authorList>
    </citation>
    <scope>NUCLEOTIDE SEQUENCE</scope>
    <source>
        <strain evidence="6">LMG 28251</strain>
    </source>
</reference>
<evidence type="ECO:0000313" key="6">
    <source>
        <dbReference type="EMBL" id="MBR0654313.1"/>
    </source>
</evidence>
<reference evidence="6" key="2">
    <citation type="journal article" date="2021" name="Syst. Appl. Microbiol.">
        <title>Roseomonas hellenica sp. nov., isolated from roots of wild-growing Alkanna tinctoria.</title>
        <authorList>
            <person name="Rat A."/>
            <person name="Naranjo H.D."/>
            <person name="Lebbe L."/>
            <person name="Cnockaert M."/>
            <person name="Krigas N."/>
            <person name="Grigoriadou K."/>
            <person name="Maloupa E."/>
            <person name="Willems A."/>
        </authorList>
    </citation>
    <scope>NUCLEOTIDE SEQUENCE</scope>
    <source>
        <strain evidence="6">LMG 28251</strain>
    </source>
</reference>
<protein>
    <submittedName>
        <fullName evidence="6">LysR family transcriptional regulator</fullName>
    </submittedName>
</protein>
<dbReference type="Gene3D" id="3.40.190.290">
    <property type="match status" value="1"/>
</dbReference>
<dbReference type="InterPro" id="IPR005119">
    <property type="entry name" value="LysR_subst-bd"/>
</dbReference>
<dbReference type="EMBL" id="JAAEDH010000003">
    <property type="protein sequence ID" value="MBR0654313.1"/>
    <property type="molecule type" value="Genomic_DNA"/>
</dbReference>
<evidence type="ECO:0000256" key="2">
    <source>
        <dbReference type="ARBA" id="ARBA00023015"/>
    </source>
</evidence>
<dbReference type="InterPro" id="IPR036390">
    <property type="entry name" value="WH_DNA-bd_sf"/>
</dbReference>
<proteinExistence type="inferred from homology"/>
<dbReference type="GO" id="GO:0003700">
    <property type="term" value="F:DNA-binding transcription factor activity"/>
    <property type="evidence" value="ECO:0007669"/>
    <property type="project" value="InterPro"/>
</dbReference>
<dbReference type="SUPFAM" id="SSF46785">
    <property type="entry name" value="Winged helix' DNA-binding domain"/>
    <property type="match status" value="1"/>
</dbReference>
<dbReference type="PROSITE" id="PS50931">
    <property type="entry name" value="HTH_LYSR"/>
    <property type="match status" value="1"/>
</dbReference>
<comment type="caution">
    <text evidence="6">The sequence shown here is derived from an EMBL/GenBank/DDBJ whole genome shotgun (WGS) entry which is preliminary data.</text>
</comment>
<dbReference type="InterPro" id="IPR058163">
    <property type="entry name" value="LysR-type_TF_proteobact-type"/>
</dbReference>
<dbReference type="GO" id="GO:0043565">
    <property type="term" value="F:sequence-specific DNA binding"/>
    <property type="evidence" value="ECO:0007669"/>
    <property type="project" value="TreeGrafter"/>
</dbReference>
<dbReference type="Pfam" id="PF03466">
    <property type="entry name" value="LysR_substrate"/>
    <property type="match status" value="1"/>
</dbReference>
<keyword evidence="4" id="KW-0804">Transcription</keyword>
<name>A0AAF1KNA5_9PROT</name>
<comment type="similarity">
    <text evidence="1">Belongs to the LysR transcriptional regulatory family.</text>
</comment>